<dbReference type="Gene3D" id="2.40.110.10">
    <property type="entry name" value="Butyryl-CoA Dehydrogenase, subunit A, domain 2"/>
    <property type="match status" value="1"/>
</dbReference>
<dbReference type="Gene3D" id="1.20.140.10">
    <property type="entry name" value="Butyryl-CoA Dehydrogenase, subunit A, domain 3"/>
    <property type="match status" value="1"/>
</dbReference>
<evidence type="ECO:0000256" key="2">
    <source>
        <dbReference type="ARBA" id="ARBA00009347"/>
    </source>
</evidence>
<evidence type="ECO:0000256" key="6">
    <source>
        <dbReference type="RuleBase" id="RU362125"/>
    </source>
</evidence>
<evidence type="ECO:0000256" key="3">
    <source>
        <dbReference type="ARBA" id="ARBA00022630"/>
    </source>
</evidence>
<keyword evidence="3 6" id="KW-0285">Flavoprotein</keyword>
<dbReference type="GO" id="GO:0003995">
    <property type="term" value="F:acyl-CoA dehydrogenase activity"/>
    <property type="evidence" value="ECO:0007669"/>
    <property type="project" value="InterPro"/>
</dbReference>
<comment type="cofactor">
    <cofactor evidence="1 6">
        <name>FAD</name>
        <dbReference type="ChEBI" id="CHEBI:57692"/>
    </cofactor>
</comment>
<evidence type="ECO:0000256" key="5">
    <source>
        <dbReference type="ARBA" id="ARBA00023002"/>
    </source>
</evidence>
<dbReference type="Pfam" id="PF02771">
    <property type="entry name" value="Acyl-CoA_dh_N"/>
    <property type="match status" value="1"/>
</dbReference>
<gene>
    <name evidence="10" type="ORF">HUG12_13580</name>
</gene>
<evidence type="ECO:0000259" key="7">
    <source>
        <dbReference type="Pfam" id="PF00441"/>
    </source>
</evidence>
<keyword evidence="5 6" id="KW-0560">Oxidoreductase</keyword>
<dbReference type="PANTHER" id="PTHR43884">
    <property type="entry name" value="ACYL-COA DEHYDROGENASE"/>
    <property type="match status" value="1"/>
</dbReference>
<dbReference type="Gene3D" id="1.10.540.10">
    <property type="entry name" value="Acyl-CoA dehydrogenase/oxidase, N-terminal domain"/>
    <property type="match status" value="1"/>
</dbReference>
<dbReference type="Pfam" id="PF00441">
    <property type="entry name" value="Acyl-CoA_dh_1"/>
    <property type="match status" value="1"/>
</dbReference>
<keyword evidence="4 6" id="KW-0274">FAD</keyword>
<evidence type="ECO:0000259" key="8">
    <source>
        <dbReference type="Pfam" id="PF02770"/>
    </source>
</evidence>
<keyword evidence="11" id="KW-1185">Reference proteome</keyword>
<dbReference type="SUPFAM" id="SSF47203">
    <property type="entry name" value="Acyl-CoA dehydrogenase C-terminal domain-like"/>
    <property type="match status" value="1"/>
</dbReference>
<protein>
    <submittedName>
        <fullName evidence="10">Acyl-CoA dehydrogenase family protein</fullName>
    </submittedName>
</protein>
<dbReference type="FunFam" id="1.20.140.10:FF:000004">
    <property type="entry name" value="Acyl-CoA dehydrogenase FadE25"/>
    <property type="match status" value="1"/>
</dbReference>
<dbReference type="InterPro" id="IPR013786">
    <property type="entry name" value="AcylCoA_DH/ox_N"/>
</dbReference>
<reference evidence="10 11" key="1">
    <citation type="submission" date="2020-06" db="EMBL/GenBank/DDBJ databases">
        <title>NJ-3-1, isolated from saline soil.</title>
        <authorList>
            <person name="Cui H.L."/>
            <person name="Shi X."/>
        </authorList>
    </citation>
    <scope>NUCLEOTIDE SEQUENCE [LARGE SCALE GENOMIC DNA]</scope>
    <source>
        <strain evidence="10 11">NJ-3-1</strain>
    </source>
</reference>
<dbReference type="RefSeq" id="WP_179269286.1">
    <property type="nucleotide sequence ID" value="NZ_CP058579.1"/>
</dbReference>
<evidence type="ECO:0000313" key="11">
    <source>
        <dbReference type="Proteomes" id="UP000509626"/>
    </source>
</evidence>
<dbReference type="InterPro" id="IPR006089">
    <property type="entry name" value="Acyl-CoA_DH_CS"/>
</dbReference>
<evidence type="ECO:0000256" key="4">
    <source>
        <dbReference type="ARBA" id="ARBA00022827"/>
    </source>
</evidence>
<organism evidence="10 11">
    <name type="scientific">Halorarum salinum</name>
    <dbReference type="NCBI Taxonomy" id="2743089"/>
    <lineage>
        <taxon>Archaea</taxon>
        <taxon>Methanobacteriati</taxon>
        <taxon>Methanobacteriota</taxon>
        <taxon>Stenosarchaea group</taxon>
        <taxon>Halobacteria</taxon>
        <taxon>Halobacteriales</taxon>
        <taxon>Haloferacaceae</taxon>
        <taxon>Halorarum</taxon>
    </lineage>
</organism>
<dbReference type="GeneID" id="56038509"/>
<evidence type="ECO:0000313" key="10">
    <source>
        <dbReference type="EMBL" id="QLG62701.1"/>
    </source>
</evidence>
<feature type="domain" description="Acyl-CoA oxidase/dehydrogenase middle" evidence="8">
    <location>
        <begin position="128"/>
        <end position="222"/>
    </location>
</feature>
<accession>A0A7D5QE82</accession>
<dbReference type="InterPro" id="IPR009100">
    <property type="entry name" value="AcylCoA_DH/oxidase_NM_dom_sf"/>
</dbReference>
<dbReference type="OrthoDB" id="275197at2157"/>
<feature type="domain" description="Acyl-CoA dehydrogenase/oxidase C-terminal" evidence="7">
    <location>
        <begin position="234"/>
        <end position="382"/>
    </location>
</feature>
<dbReference type="InterPro" id="IPR006091">
    <property type="entry name" value="Acyl-CoA_Oxase/DH_mid-dom"/>
</dbReference>
<dbReference type="EMBL" id="CP058579">
    <property type="protein sequence ID" value="QLG62701.1"/>
    <property type="molecule type" value="Genomic_DNA"/>
</dbReference>
<dbReference type="Proteomes" id="UP000509626">
    <property type="component" value="Chromosome"/>
</dbReference>
<dbReference type="FunFam" id="2.40.110.10:FF:000001">
    <property type="entry name" value="Acyl-CoA dehydrogenase, mitochondrial"/>
    <property type="match status" value="1"/>
</dbReference>
<dbReference type="InterPro" id="IPR009075">
    <property type="entry name" value="AcylCo_DH/oxidase_C"/>
</dbReference>
<dbReference type="InterPro" id="IPR046373">
    <property type="entry name" value="Acyl-CoA_Oxase/DH_mid-dom_sf"/>
</dbReference>
<dbReference type="AlphaFoldDB" id="A0A7D5QE82"/>
<dbReference type="PROSITE" id="PS00073">
    <property type="entry name" value="ACYL_COA_DH_2"/>
    <property type="match status" value="1"/>
</dbReference>
<evidence type="ECO:0000259" key="9">
    <source>
        <dbReference type="Pfam" id="PF02771"/>
    </source>
</evidence>
<dbReference type="KEGG" id="halu:HUG12_13580"/>
<dbReference type="PANTHER" id="PTHR43884:SF12">
    <property type="entry name" value="ISOVALERYL-COA DEHYDROGENASE, MITOCHONDRIAL-RELATED"/>
    <property type="match status" value="1"/>
</dbReference>
<dbReference type="Pfam" id="PF02770">
    <property type="entry name" value="Acyl-CoA_dh_M"/>
    <property type="match status" value="1"/>
</dbReference>
<dbReference type="PIRSF" id="PIRSF016578">
    <property type="entry name" value="HsaA"/>
    <property type="match status" value="1"/>
</dbReference>
<evidence type="ECO:0000256" key="1">
    <source>
        <dbReference type="ARBA" id="ARBA00001974"/>
    </source>
</evidence>
<proteinExistence type="inferred from homology"/>
<dbReference type="InterPro" id="IPR036250">
    <property type="entry name" value="AcylCo_DH-like_C"/>
</dbReference>
<dbReference type="GO" id="GO:0050660">
    <property type="term" value="F:flavin adenine dinucleotide binding"/>
    <property type="evidence" value="ECO:0007669"/>
    <property type="project" value="InterPro"/>
</dbReference>
<name>A0A7D5QE82_9EURY</name>
<dbReference type="FunFam" id="1.10.540.10:FF:000026">
    <property type="entry name" value="Acyl-CoA dehydrogenase medium chain"/>
    <property type="match status" value="1"/>
</dbReference>
<dbReference type="InterPro" id="IPR037069">
    <property type="entry name" value="AcylCoA_DH/ox_N_sf"/>
</dbReference>
<comment type="similarity">
    <text evidence="2 6">Belongs to the acyl-CoA dehydrogenase family.</text>
</comment>
<sequence>MTDVYGHSPSLLTDEQRAIREVVREFAIDEVRPGAREADEEERFPEDVWDALADLDLTGLTVPSEYGGFDADRATYALVNEELAYGQLAVATALSVHCLATSCIAKFGSEGVREEWLPEMVDGRPVGAFCLSEPHAGSNPAELSTTATREGDEYVLDGEKQWITNGERAGVYVVFAKTDPEDDGSITQFLVPADLDGVTVGPKEDKLGLRASDTTSMQFDDVRLPERYRLTEEGEGLNAAFRILTGGRIAIAAQAVGLAQAAIDEARAYAWEREQFGGPIAEIQTVRHKFADMATNTQAARLLVREAARQSDAGEDPRLLASMAKYFASETAVDVTNEAVQIHGGYGYTTEFDVERFYRDSKITTIYEGTSEIQKKIVAREVLS</sequence>
<dbReference type="SUPFAM" id="SSF56645">
    <property type="entry name" value="Acyl-CoA dehydrogenase NM domain-like"/>
    <property type="match status" value="1"/>
</dbReference>
<feature type="domain" description="Acyl-CoA dehydrogenase/oxidase N-terminal" evidence="9">
    <location>
        <begin position="13"/>
        <end position="123"/>
    </location>
</feature>